<dbReference type="InterPro" id="IPR003447">
    <property type="entry name" value="FEMABX"/>
</dbReference>
<feature type="domain" description="BioF2-like acetyltransferase" evidence="7">
    <location>
        <begin position="169"/>
        <end position="295"/>
    </location>
</feature>
<sequence length="332" mass="37408">MSIEIREASDPAAWNGYVERSPQGTVFHRAECVSALADHADGRAHLLVGYKGQEPVGIFPVTTLSKARITTAFSPPPGFLIPYLGPALLSNGNLKQRKAEKRHHRFVEGCLSWIEDRYAPKYTHVRTACGYADVRPLAWNGFDVTPQHTYAVDLGEDEEELLMGFSSDARSNVRNADDDAYEIDLGGREAIERVVDQLDRRYDEQNESYLLDAGFVTDLYDRLGPEYVEPYVCRVGGEFVGGMIALADDERVYRWQGGAKSTGDLPVNDLLDWRIMRDAISAGRREYDLVGADTERLNGYKAKFNPSLRTYYSTERGSRPMRMVAGIYKQFR</sequence>
<keyword evidence="3" id="KW-0133">Cell shape</keyword>
<evidence type="ECO:0000256" key="5">
    <source>
        <dbReference type="ARBA" id="ARBA00023315"/>
    </source>
</evidence>
<evidence type="ECO:0000313" key="8">
    <source>
        <dbReference type="EMBL" id="KYH25569.1"/>
    </source>
</evidence>
<dbReference type="PROSITE" id="PS51191">
    <property type="entry name" value="FEMABX"/>
    <property type="match status" value="1"/>
</dbReference>
<dbReference type="InterPro" id="IPR050644">
    <property type="entry name" value="PG_Glycine_Bridge_Synth"/>
</dbReference>
<keyword evidence="2" id="KW-0808">Transferase</keyword>
<dbReference type="PANTHER" id="PTHR36174:SF1">
    <property type="entry name" value="LIPID II:GLYCINE GLYCYLTRANSFERASE"/>
    <property type="match status" value="1"/>
</dbReference>
<dbReference type="AlphaFoldDB" id="A0A151AD57"/>
<dbReference type="InterPro" id="IPR016181">
    <property type="entry name" value="Acyl_CoA_acyltransferase"/>
</dbReference>
<evidence type="ECO:0000259" key="7">
    <source>
        <dbReference type="Pfam" id="PF13480"/>
    </source>
</evidence>
<dbReference type="Gene3D" id="3.40.630.30">
    <property type="match status" value="1"/>
</dbReference>
<keyword evidence="9" id="KW-1185">Reference proteome</keyword>
<proteinExistence type="inferred from homology"/>
<dbReference type="PANTHER" id="PTHR36174">
    <property type="entry name" value="LIPID II:GLYCINE GLYCYLTRANSFERASE"/>
    <property type="match status" value="1"/>
</dbReference>
<evidence type="ECO:0000256" key="3">
    <source>
        <dbReference type="ARBA" id="ARBA00022960"/>
    </source>
</evidence>
<protein>
    <recommendedName>
        <fullName evidence="7">BioF2-like acetyltransferase domain-containing protein</fullName>
    </recommendedName>
</protein>
<dbReference type="OrthoDB" id="140543at2157"/>
<dbReference type="InterPro" id="IPR038740">
    <property type="entry name" value="BioF2-like_GNAT_dom"/>
</dbReference>
<dbReference type="Pfam" id="PF13480">
    <property type="entry name" value="Acetyltransf_6"/>
    <property type="match status" value="1"/>
</dbReference>
<organism evidence="8 9">
    <name type="scientific">Halalkalicoccus paucihalophilus</name>
    <dbReference type="NCBI Taxonomy" id="1008153"/>
    <lineage>
        <taxon>Archaea</taxon>
        <taxon>Methanobacteriati</taxon>
        <taxon>Methanobacteriota</taxon>
        <taxon>Stenosarchaea group</taxon>
        <taxon>Halobacteria</taxon>
        <taxon>Halobacteriales</taxon>
        <taxon>Halococcaceae</taxon>
        <taxon>Halalkalicoccus</taxon>
    </lineage>
</organism>
<evidence type="ECO:0000313" key="9">
    <source>
        <dbReference type="Proteomes" id="UP000075321"/>
    </source>
</evidence>
<keyword evidence="5" id="KW-0012">Acyltransferase</keyword>
<dbReference type="GO" id="GO:0044038">
    <property type="term" value="P:cell wall macromolecule biosynthetic process"/>
    <property type="evidence" value="ECO:0007669"/>
    <property type="project" value="InterPro"/>
</dbReference>
<dbReference type="Proteomes" id="UP000075321">
    <property type="component" value="Unassembled WGS sequence"/>
</dbReference>
<evidence type="ECO:0000256" key="1">
    <source>
        <dbReference type="ARBA" id="ARBA00009943"/>
    </source>
</evidence>
<dbReference type="RefSeq" id="WP_066382472.1">
    <property type="nucleotide sequence ID" value="NZ_LTAZ01000005.1"/>
</dbReference>
<dbReference type="GO" id="GO:0016755">
    <property type="term" value="F:aminoacyltransferase activity"/>
    <property type="evidence" value="ECO:0007669"/>
    <property type="project" value="InterPro"/>
</dbReference>
<comment type="similarity">
    <text evidence="1">Belongs to the FemABX family.</text>
</comment>
<keyword evidence="4" id="KW-0573">Peptidoglycan synthesis</keyword>
<dbReference type="GO" id="GO:0071555">
    <property type="term" value="P:cell wall organization"/>
    <property type="evidence" value="ECO:0007669"/>
    <property type="project" value="UniProtKB-KW"/>
</dbReference>
<name>A0A151AD57_9EURY</name>
<dbReference type="GO" id="GO:0008360">
    <property type="term" value="P:regulation of cell shape"/>
    <property type="evidence" value="ECO:0007669"/>
    <property type="project" value="UniProtKB-KW"/>
</dbReference>
<reference evidence="8 9" key="1">
    <citation type="submission" date="2016-02" db="EMBL/GenBank/DDBJ databases">
        <title>Genome sequence of Halalkalicoccus paucihalophilus DSM 24557.</title>
        <authorList>
            <person name="Poehlein A."/>
            <person name="Daniel R."/>
        </authorList>
    </citation>
    <scope>NUCLEOTIDE SEQUENCE [LARGE SCALE GENOMIC DNA]</scope>
    <source>
        <strain evidence="8 9">DSM 24557</strain>
    </source>
</reference>
<dbReference type="EMBL" id="LTAZ01000005">
    <property type="protein sequence ID" value="KYH25569.1"/>
    <property type="molecule type" value="Genomic_DNA"/>
</dbReference>
<evidence type="ECO:0000256" key="4">
    <source>
        <dbReference type="ARBA" id="ARBA00022984"/>
    </source>
</evidence>
<comment type="caution">
    <text evidence="8">The sequence shown here is derived from an EMBL/GenBank/DDBJ whole genome shotgun (WGS) entry which is preliminary data.</text>
</comment>
<evidence type="ECO:0000256" key="6">
    <source>
        <dbReference type="ARBA" id="ARBA00023316"/>
    </source>
</evidence>
<accession>A0A151AD57</accession>
<keyword evidence="6" id="KW-0961">Cell wall biogenesis/degradation</keyword>
<gene>
    <name evidence="8" type="ORF">HAPAU_22430</name>
</gene>
<dbReference type="SUPFAM" id="SSF55729">
    <property type="entry name" value="Acyl-CoA N-acyltransferases (Nat)"/>
    <property type="match status" value="1"/>
</dbReference>
<dbReference type="PATRIC" id="fig|1008153.3.peg.2284"/>
<evidence type="ECO:0000256" key="2">
    <source>
        <dbReference type="ARBA" id="ARBA00022679"/>
    </source>
</evidence>